<dbReference type="Pfam" id="PF20125">
    <property type="entry name" value="DUF6515"/>
    <property type="match status" value="1"/>
</dbReference>
<proteinExistence type="predicted"/>
<reference evidence="2" key="1">
    <citation type="journal article" date="2019" name="Int. J. Syst. Evol. Microbiol.">
        <title>The Global Catalogue of Microorganisms (GCM) 10K type strain sequencing project: providing services to taxonomists for standard genome sequencing and annotation.</title>
        <authorList>
            <consortium name="The Broad Institute Genomics Platform"/>
            <consortium name="The Broad Institute Genome Sequencing Center for Infectious Disease"/>
            <person name="Wu L."/>
            <person name="Ma J."/>
        </authorList>
    </citation>
    <scope>NUCLEOTIDE SEQUENCE [LARGE SCALE GENOMIC DNA]</scope>
    <source>
        <strain evidence="2">NBRC 103166</strain>
    </source>
</reference>
<name>A0ABQ6E4U9_9GAMM</name>
<gene>
    <name evidence="1" type="ORF">GCM10007916_33590</name>
</gene>
<organism evidence="1 2">
    <name type="scientific">Psychromonas marina</name>
    <dbReference type="NCBI Taxonomy" id="88364"/>
    <lineage>
        <taxon>Bacteria</taxon>
        <taxon>Pseudomonadati</taxon>
        <taxon>Pseudomonadota</taxon>
        <taxon>Gammaproteobacteria</taxon>
        <taxon>Alteromonadales</taxon>
        <taxon>Psychromonadaceae</taxon>
        <taxon>Psychromonas</taxon>
    </lineage>
</organism>
<keyword evidence="2" id="KW-1185">Reference proteome</keyword>
<evidence type="ECO:0000313" key="2">
    <source>
        <dbReference type="Proteomes" id="UP001157353"/>
    </source>
</evidence>
<dbReference type="InterPro" id="IPR045398">
    <property type="entry name" value="DUF6515"/>
</dbReference>
<accession>A0ABQ6E4U9</accession>
<dbReference type="Proteomes" id="UP001157353">
    <property type="component" value="Unassembled WGS sequence"/>
</dbReference>
<comment type="caution">
    <text evidence="1">The sequence shown here is derived from an EMBL/GenBank/DDBJ whole genome shotgun (WGS) entry which is preliminary data.</text>
</comment>
<protein>
    <recommendedName>
        <fullName evidence="3">DUF1236 domain-containing protein</fullName>
    </recommendedName>
</protein>
<dbReference type="EMBL" id="BSPQ01000019">
    <property type="protein sequence ID" value="GLS92289.1"/>
    <property type="molecule type" value="Genomic_DNA"/>
</dbReference>
<evidence type="ECO:0000313" key="1">
    <source>
        <dbReference type="EMBL" id="GLS92289.1"/>
    </source>
</evidence>
<evidence type="ECO:0008006" key="3">
    <source>
        <dbReference type="Google" id="ProtNLM"/>
    </source>
</evidence>
<sequence>MIAGISYALIDNVYYKRNNDTYDYVQPPIVVTNQVGANQGSVVNAVPQNAQTVVIAGTTYYVYNGDWYAPIANTNQFVIVAPQV</sequence>